<dbReference type="Pfam" id="PF12911">
    <property type="entry name" value="OppC_N"/>
    <property type="match status" value="1"/>
</dbReference>
<keyword evidence="7 10" id="KW-1133">Transmembrane helix</keyword>
<dbReference type="GO" id="GO:0005886">
    <property type="term" value="C:plasma membrane"/>
    <property type="evidence" value="ECO:0007669"/>
    <property type="project" value="UniProtKB-SubCell"/>
</dbReference>
<dbReference type="KEGG" id="xak:KIMC2_02000"/>
<dbReference type="InterPro" id="IPR035906">
    <property type="entry name" value="MetI-like_sf"/>
</dbReference>
<organism evidence="12 13">
    <name type="scientific">Xylocopilactobacillus apis</name>
    <dbReference type="NCBI Taxonomy" id="2932183"/>
    <lineage>
        <taxon>Bacteria</taxon>
        <taxon>Bacillati</taxon>
        <taxon>Bacillota</taxon>
        <taxon>Bacilli</taxon>
        <taxon>Lactobacillales</taxon>
        <taxon>Lactobacillaceae</taxon>
        <taxon>Xylocopilactobacillus</taxon>
    </lineage>
</organism>
<sequence>MKLSKSDFDFASGKKSFIQTFSSNKTNLSYNQDVLRRFKKNKVAIASLVVIIFITVVSFVSIWLNPTNPNHQNVSYAYLPPKIGSGKIPGFTGKVGSSDLYALSHVPKSTYFVMGTDYLGRDLFSRILAGTRLSLLIALISTAVDLLIGVSYGVISGYLGGKADLIMQRLIEIISSIPSLVVVILMLLVFKPGLISIIIAIAYSSWFTMARLTRAATLKIKNQDFILAAKNLGVSKVRIAFKHILPNISSTIIIQTMFTIPSAIFFEAFLSYIGIGIPAPNASLGTLLSDGQQAFHYLPYQLFFPALMICIIMISFNLLGDGLRDALDPEIEE</sequence>
<evidence type="ECO:0000256" key="9">
    <source>
        <dbReference type="ARBA" id="ARBA00024202"/>
    </source>
</evidence>
<evidence type="ECO:0000256" key="6">
    <source>
        <dbReference type="ARBA" id="ARBA00022927"/>
    </source>
</evidence>
<keyword evidence="2 10" id="KW-0813">Transport</keyword>
<dbReference type="Gene3D" id="1.10.3720.10">
    <property type="entry name" value="MetI-like"/>
    <property type="match status" value="1"/>
</dbReference>
<dbReference type="EMBL" id="AP026801">
    <property type="protein sequence ID" value="BDR55638.1"/>
    <property type="molecule type" value="Genomic_DNA"/>
</dbReference>
<protein>
    <submittedName>
        <fullName evidence="12">Peptide ABC transporter permease</fullName>
    </submittedName>
</protein>
<evidence type="ECO:0000256" key="1">
    <source>
        <dbReference type="ARBA" id="ARBA00004651"/>
    </source>
</evidence>
<evidence type="ECO:0000313" key="12">
    <source>
        <dbReference type="EMBL" id="BDR55638.1"/>
    </source>
</evidence>
<keyword evidence="8 10" id="KW-0472">Membrane</keyword>
<dbReference type="GO" id="GO:0055085">
    <property type="term" value="P:transmembrane transport"/>
    <property type="evidence" value="ECO:0007669"/>
    <property type="project" value="InterPro"/>
</dbReference>
<feature type="transmembrane region" description="Helical" evidence="10">
    <location>
        <begin position="43"/>
        <end position="64"/>
    </location>
</feature>
<gene>
    <name evidence="12" type="ORF">KIMC2_02000</name>
</gene>
<evidence type="ECO:0000256" key="3">
    <source>
        <dbReference type="ARBA" id="ARBA00022475"/>
    </source>
</evidence>
<evidence type="ECO:0000259" key="11">
    <source>
        <dbReference type="PROSITE" id="PS50928"/>
    </source>
</evidence>
<dbReference type="InterPro" id="IPR025966">
    <property type="entry name" value="OppC_N"/>
</dbReference>
<dbReference type="CDD" id="cd06261">
    <property type="entry name" value="TM_PBP2"/>
    <property type="match status" value="1"/>
</dbReference>
<keyword evidence="5" id="KW-0571">Peptide transport</keyword>
<feature type="transmembrane region" description="Helical" evidence="10">
    <location>
        <begin position="133"/>
        <end position="158"/>
    </location>
</feature>
<evidence type="ECO:0000256" key="8">
    <source>
        <dbReference type="ARBA" id="ARBA00023136"/>
    </source>
</evidence>
<dbReference type="InterPro" id="IPR000515">
    <property type="entry name" value="MetI-like"/>
</dbReference>
<dbReference type="InterPro" id="IPR050366">
    <property type="entry name" value="BP-dependent_transpt_permease"/>
</dbReference>
<feature type="transmembrane region" description="Helical" evidence="10">
    <location>
        <begin position="252"/>
        <end position="277"/>
    </location>
</feature>
<evidence type="ECO:0000256" key="10">
    <source>
        <dbReference type="RuleBase" id="RU363032"/>
    </source>
</evidence>
<accession>A0AAU9DQ10</accession>
<evidence type="ECO:0000256" key="7">
    <source>
        <dbReference type="ARBA" id="ARBA00022989"/>
    </source>
</evidence>
<dbReference type="Proteomes" id="UP001321804">
    <property type="component" value="Chromosome"/>
</dbReference>
<dbReference type="GO" id="GO:0015833">
    <property type="term" value="P:peptide transport"/>
    <property type="evidence" value="ECO:0007669"/>
    <property type="project" value="UniProtKB-KW"/>
</dbReference>
<dbReference type="PANTHER" id="PTHR43386">
    <property type="entry name" value="OLIGOPEPTIDE TRANSPORT SYSTEM PERMEASE PROTEIN APPC"/>
    <property type="match status" value="1"/>
</dbReference>
<keyword evidence="6" id="KW-0653">Protein transport</keyword>
<dbReference type="SUPFAM" id="SSF161098">
    <property type="entry name" value="MetI-like"/>
    <property type="match status" value="1"/>
</dbReference>
<feature type="transmembrane region" description="Helical" evidence="10">
    <location>
        <begin position="297"/>
        <end position="319"/>
    </location>
</feature>
<feature type="domain" description="ABC transmembrane type-1" evidence="11">
    <location>
        <begin position="131"/>
        <end position="320"/>
    </location>
</feature>
<reference evidence="12 13" key="1">
    <citation type="journal article" date="2023" name="Microbiol. Spectr.">
        <title>Symbiosis of Carpenter Bees with Uncharacterized Lactic Acid Bacteria Showing NAD Auxotrophy.</title>
        <authorList>
            <person name="Kawasaki S."/>
            <person name="Ozawa K."/>
            <person name="Mori T."/>
            <person name="Yamamoto A."/>
            <person name="Ito M."/>
            <person name="Ohkuma M."/>
            <person name="Sakamoto M."/>
            <person name="Matsutani M."/>
        </authorList>
    </citation>
    <scope>NUCLEOTIDE SEQUENCE [LARGE SCALE GENOMIC DNA]</scope>
    <source>
        <strain evidence="12 13">KimC2</strain>
    </source>
</reference>
<comment type="subcellular location">
    <subcellularLocation>
        <location evidence="1 10">Cell membrane</location>
        <topology evidence="1 10">Multi-pass membrane protein</topology>
    </subcellularLocation>
</comment>
<keyword evidence="13" id="KW-1185">Reference proteome</keyword>
<dbReference type="GO" id="GO:0015031">
    <property type="term" value="P:protein transport"/>
    <property type="evidence" value="ECO:0007669"/>
    <property type="project" value="UniProtKB-KW"/>
</dbReference>
<dbReference type="PROSITE" id="PS50928">
    <property type="entry name" value="ABC_TM1"/>
    <property type="match status" value="1"/>
</dbReference>
<proteinExistence type="inferred from homology"/>
<keyword evidence="4 10" id="KW-0812">Transmembrane</keyword>
<evidence type="ECO:0000256" key="4">
    <source>
        <dbReference type="ARBA" id="ARBA00022692"/>
    </source>
</evidence>
<comment type="similarity">
    <text evidence="9">Belongs to the binding-protein-dependent transport system permease family. OppBC subfamily.</text>
</comment>
<dbReference type="PANTHER" id="PTHR43386:SF24">
    <property type="entry name" value="OLIGOPEPTIDE TRANSPORT SYSTEM PERMEASE PROTEIN AMID"/>
    <property type="match status" value="1"/>
</dbReference>
<dbReference type="RefSeq" id="WP_317697131.1">
    <property type="nucleotide sequence ID" value="NZ_AP026801.1"/>
</dbReference>
<dbReference type="Pfam" id="PF00528">
    <property type="entry name" value="BPD_transp_1"/>
    <property type="match status" value="1"/>
</dbReference>
<keyword evidence="3" id="KW-1003">Cell membrane</keyword>
<evidence type="ECO:0000256" key="5">
    <source>
        <dbReference type="ARBA" id="ARBA00022856"/>
    </source>
</evidence>
<evidence type="ECO:0000313" key="13">
    <source>
        <dbReference type="Proteomes" id="UP001321804"/>
    </source>
</evidence>
<evidence type="ECO:0000256" key="2">
    <source>
        <dbReference type="ARBA" id="ARBA00022448"/>
    </source>
</evidence>
<dbReference type="AlphaFoldDB" id="A0AAU9DQ10"/>
<name>A0AAU9DQ10_9LACO</name>